<comment type="similarity">
    <text evidence="1 13 17">Belongs to the NAD-dependent glycerol-3-phosphate dehydrogenase family.</text>
</comment>
<dbReference type="PRINTS" id="PR00077">
    <property type="entry name" value="GPDHDRGNASE"/>
</dbReference>
<dbReference type="SUPFAM" id="SSF48179">
    <property type="entry name" value="6-phosphogluconate dehydrogenase C-terminal domain-like"/>
    <property type="match status" value="1"/>
</dbReference>
<dbReference type="InterPro" id="IPR013328">
    <property type="entry name" value="6PGD_dom2"/>
</dbReference>
<comment type="catalytic activity">
    <reaction evidence="9">
        <text>sn-glycerol 3-phosphate + NADP(+) = dihydroxyacetone phosphate + NADPH + H(+)</text>
        <dbReference type="Rhea" id="RHEA:11096"/>
        <dbReference type="ChEBI" id="CHEBI:15378"/>
        <dbReference type="ChEBI" id="CHEBI:57597"/>
        <dbReference type="ChEBI" id="CHEBI:57642"/>
        <dbReference type="ChEBI" id="CHEBI:57783"/>
        <dbReference type="ChEBI" id="CHEBI:58349"/>
        <dbReference type="EC" id="1.1.1.94"/>
    </reaction>
    <physiologicalReaction direction="right-to-left" evidence="9">
        <dbReference type="Rhea" id="RHEA:11098"/>
    </physiologicalReaction>
</comment>
<evidence type="ECO:0000256" key="12">
    <source>
        <dbReference type="ARBA" id="ARBA00080511"/>
    </source>
</evidence>
<evidence type="ECO:0000259" key="19">
    <source>
        <dbReference type="Pfam" id="PF07479"/>
    </source>
</evidence>
<reference evidence="20" key="1">
    <citation type="submission" date="2020-08" db="EMBL/GenBank/DDBJ databases">
        <title>Genome public.</title>
        <authorList>
            <person name="Liu C."/>
            <person name="Sun Q."/>
        </authorList>
    </citation>
    <scope>NUCLEOTIDE SEQUENCE</scope>
    <source>
        <strain evidence="20">NSJ-33</strain>
    </source>
</reference>
<evidence type="ECO:0000256" key="3">
    <source>
        <dbReference type="ARBA" id="ARBA00022857"/>
    </source>
</evidence>
<dbReference type="InterPro" id="IPR006109">
    <property type="entry name" value="G3P_DH_NAD-dep_C"/>
</dbReference>
<keyword evidence="3 13" id="KW-0521">NADP</keyword>
<keyword evidence="4 13" id="KW-0560">Oxidoreductase</keyword>
<evidence type="ECO:0000256" key="15">
    <source>
        <dbReference type="PIRSR" id="PIRSR000114-2"/>
    </source>
</evidence>
<dbReference type="GO" id="GO:0046167">
    <property type="term" value="P:glycerol-3-phosphate biosynthetic process"/>
    <property type="evidence" value="ECO:0007669"/>
    <property type="project" value="UniProtKB-UniRule"/>
</dbReference>
<keyword evidence="13" id="KW-0547">Nucleotide-binding</keyword>
<feature type="binding site" evidence="16">
    <location>
        <position position="252"/>
    </location>
    <ligand>
        <name>NAD(+)</name>
        <dbReference type="ChEBI" id="CHEBI:57540"/>
    </ligand>
</feature>
<feature type="domain" description="Glycerol-3-phosphate dehydrogenase NAD-dependent N-terminal" evidence="18">
    <location>
        <begin position="3"/>
        <end position="157"/>
    </location>
</feature>
<evidence type="ECO:0000256" key="6">
    <source>
        <dbReference type="ARBA" id="ARBA00023098"/>
    </source>
</evidence>
<feature type="binding site" evidence="13">
    <location>
        <position position="252"/>
    </location>
    <ligand>
        <name>sn-glycerol 3-phosphate</name>
        <dbReference type="ChEBI" id="CHEBI:57597"/>
    </ligand>
</feature>
<comment type="pathway">
    <text evidence="13">Membrane lipid metabolism; glycerophospholipid metabolism.</text>
</comment>
<evidence type="ECO:0000256" key="2">
    <source>
        <dbReference type="ARBA" id="ARBA00022516"/>
    </source>
</evidence>
<dbReference type="FunFam" id="1.10.1040.10:FF:000001">
    <property type="entry name" value="Glycerol-3-phosphate dehydrogenase [NAD(P)+]"/>
    <property type="match status" value="1"/>
</dbReference>
<dbReference type="Pfam" id="PF07479">
    <property type="entry name" value="NAD_Gly3P_dh_C"/>
    <property type="match status" value="1"/>
</dbReference>
<keyword evidence="5 13" id="KW-0520">NAD</keyword>
<dbReference type="FunFam" id="3.40.50.720:FF:000019">
    <property type="entry name" value="Glycerol-3-phosphate dehydrogenase [NAD(P)+]"/>
    <property type="match status" value="1"/>
</dbReference>
<dbReference type="GO" id="GO:0005975">
    <property type="term" value="P:carbohydrate metabolic process"/>
    <property type="evidence" value="ECO:0007669"/>
    <property type="project" value="InterPro"/>
</dbReference>
<evidence type="ECO:0000256" key="16">
    <source>
        <dbReference type="PIRSR" id="PIRSR000114-3"/>
    </source>
</evidence>
<feature type="binding site" evidence="13">
    <location>
        <position position="105"/>
    </location>
    <ligand>
        <name>sn-glycerol 3-phosphate</name>
        <dbReference type="ChEBI" id="CHEBI:57597"/>
    </ligand>
</feature>
<feature type="binding site" evidence="13">
    <location>
        <position position="251"/>
    </location>
    <ligand>
        <name>sn-glycerol 3-phosphate</name>
        <dbReference type="ChEBI" id="CHEBI:57597"/>
    </ligand>
</feature>
<feature type="binding site" evidence="13">
    <location>
        <position position="252"/>
    </location>
    <ligand>
        <name>NADPH</name>
        <dbReference type="ChEBI" id="CHEBI:57783"/>
    </ligand>
</feature>
<dbReference type="GO" id="GO:0051287">
    <property type="term" value="F:NAD binding"/>
    <property type="evidence" value="ECO:0007669"/>
    <property type="project" value="InterPro"/>
</dbReference>
<feature type="binding site" evidence="13">
    <location>
        <position position="12"/>
    </location>
    <ligand>
        <name>NADPH</name>
        <dbReference type="ChEBI" id="CHEBI:57783"/>
    </ligand>
</feature>
<dbReference type="HAMAP" id="MF_00394">
    <property type="entry name" value="NAD_Glyc3P_dehydrog"/>
    <property type="match status" value="1"/>
</dbReference>
<comment type="subcellular location">
    <subcellularLocation>
        <location evidence="13">Cytoplasm</location>
    </subcellularLocation>
</comment>
<dbReference type="GO" id="GO:0008654">
    <property type="term" value="P:phospholipid biosynthetic process"/>
    <property type="evidence" value="ECO:0007669"/>
    <property type="project" value="UniProtKB-KW"/>
</dbReference>
<comment type="function">
    <text evidence="13">Catalyzes the reduction of the glycolytic intermediate dihydroxyacetone phosphate (DHAP) to sn-glycerol 3-phosphate (G3P), the key precursor for phospholipid synthesis.</text>
</comment>
<keyword evidence="6 13" id="KW-0443">Lipid metabolism</keyword>
<dbReference type="NCBIfam" id="NF000941">
    <property type="entry name" value="PRK00094.1-3"/>
    <property type="match status" value="1"/>
</dbReference>
<keyword evidence="7 13" id="KW-0594">Phospholipid biosynthesis</keyword>
<evidence type="ECO:0000313" key="21">
    <source>
        <dbReference type="Proteomes" id="UP000610760"/>
    </source>
</evidence>
<feature type="binding site" evidence="13">
    <location>
        <position position="32"/>
    </location>
    <ligand>
        <name>NADPH</name>
        <dbReference type="ChEBI" id="CHEBI:57783"/>
    </ligand>
</feature>
<comment type="caution">
    <text evidence="13">Lacks conserved residue(s) required for the propagation of feature annotation.</text>
</comment>
<dbReference type="NCBIfam" id="NF000940">
    <property type="entry name" value="PRK00094.1-2"/>
    <property type="match status" value="1"/>
</dbReference>
<dbReference type="GO" id="GO:0006650">
    <property type="term" value="P:glycerophospholipid metabolic process"/>
    <property type="evidence" value="ECO:0007669"/>
    <property type="project" value="UniProtKB-UniRule"/>
</dbReference>
<proteinExistence type="inferred from homology"/>
<dbReference type="RefSeq" id="WP_249295339.1">
    <property type="nucleotide sequence ID" value="NZ_JACRSV010000003.1"/>
</dbReference>
<accession>A0A926E603</accession>
<feature type="binding site" evidence="13">
    <location>
        <position position="241"/>
    </location>
    <ligand>
        <name>sn-glycerol 3-phosphate</name>
        <dbReference type="ChEBI" id="CHEBI:57597"/>
    </ligand>
</feature>
<evidence type="ECO:0000256" key="1">
    <source>
        <dbReference type="ARBA" id="ARBA00011009"/>
    </source>
</evidence>
<dbReference type="EC" id="1.1.1.94" evidence="10 13"/>
<dbReference type="InterPro" id="IPR006168">
    <property type="entry name" value="G3P_DH_NAD-dep"/>
</dbReference>
<dbReference type="AlphaFoldDB" id="A0A926E603"/>
<evidence type="ECO:0000256" key="5">
    <source>
        <dbReference type="ARBA" id="ARBA00023027"/>
    </source>
</evidence>
<dbReference type="SUPFAM" id="SSF51735">
    <property type="entry name" value="NAD(P)-binding Rossmann-fold domains"/>
    <property type="match status" value="1"/>
</dbReference>
<dbReference type="InterPro" id="IPR011128">
    <property type="entry name" value="G3P_DH_NAD-dep_N"/>
</dbReference>
<dbReference type="PANTHER" id="PTHR11728">
    <property type="entry name" value="GLYCEROL-3-PHOSPHATE DEHYDROGENASE"/>
    <property type="match status" value="1"/>
</dbReference>
<evidence type="ECO:0000256" key="11">
    <source>
        <dbReference type="ARBA" id="ARBA00069372"/>
    </source>
</evidence>
<protein>
    <recommendedName>
        <fullName evidence="11 13">Glycerol-3-phosphate dehydrogenase [NAD(P)+]</fullName>
        <ecNumber evidence="10 13">1.1.1.94</ecNumber>
    </recommendedName>
    <alternativeName>
        <fullName evidence="13">NAD(P)(+)-dependent glycerol-3-phosphate dehydrogenase</fullName>
    </alternativeName>
    <alternativeName>
        <fullName evidence="12 13">NAD(P)H-dependent dihydroxyacetone-phosphate reductase</fullName>
    </alternativeName>
</protein>
<feature type="binding site" evidence="13">
    <location>
        <position position="188"/>
    </location>
    <ligand>
        <name>sn-glycerol 3-phosphate</name>
        <dbReference type="ChEBI" id="CHEBI:57597"/>
    </ligand>
</feature>
<dbReference type="PIRSF" id="PIRSF000114">
    <property type="entry name" value="Glycerol-3-P_dh"/>
    <property type="match status" value="1"/>
</dbReference>
<comment type="caution">
    <text evidence="20">The sequence shown here is derived from an EMBL/GenBank/DDBJ whole genome shotgun (WGS) entry which is preliminary data.</text>
</comment>
<feature type="binding site" evidence="16">
    <location>
        <begin position="8"/>
        <end position="13"/>
    </location>
    <ligand>
        <name>NAD(+)</name>
        <dbReference type="ChEBI" id="CHEBI:57540"/>
    </ligand>
</feature>
<evidence type="ECO:0000256" key="8">
    <source>
        <dbReference type="ARBA" id="ARBA00023264"/>
    </source>
</evidence>
<gene>
    <name evidence="13" type="primary">gpsA</name>
    <name evidence="20" type="ORF">H8710_09690</name>
</gene>
<dbReference type="InterPro" id="IPR008927">
    <property type="entry name" value="6-PGluconate_DH-like_C_sf"/>
</dbReference>
<keyword evidence="21" id="KW-1185">Reference proteome</keyword>
<keyword evidence="8 13" id="KW-1208">Phospholipid metabolism</keyword>
<dbReference type="Pfam" id="PF01210">
    <property type="entry name" value="NAD_Gly3P_dh_N"/>
    <property type="match status" value="1"/>
</dbReference>
<keyword evidence="2 13" id="KW-0444">Lipid biosynthesis</keyword>
<dbReference type="InterPro" id="IPR036291">
    <property type="entry name" value="NAD(P)-bd_dom_sf"/>
</dbReference>
<dbReference type="PANTHER" id="PTHR11728:SF1">
    <property type="entry name" value="GLYCEROL-3-PHOSPHATE DEHYDROGENASE [NAD(+)] 2, CHLOROPLASTIC"/>
    <property type="match status" value="1"/>
</dbReference>
<evidence type="ECO:0000256" key="7">
    <source>
        <dbReference type="ARBA" id="ARBA00023209"/>
    </source>
</evidence>
<dbReference type="Gene3D" id="3.40.50.720">
    <property type="entry name" value="NAD(P)-binding Rossmann-like Domain"/>
    <property type="match status" value="1"/>
</dbReference>
<feature type="binding site" evidence="16">
    <location>
        <position position="137"/>
    </location>
    <ligand>
        <name>NAD(+)</name>
        <dbReference type="ChEBI" id="CHEBI:57540"/>
    </ligand>
</feature>
<feature type="binding site" evidence="13">
    <location>
        <position position="133"/>
    </location>
    <ligand>
        <name>sn-glycerol 3-phosphate</name>
        <dbReference type="ChEBI" id="CHEBI:57597"/>
    </ligand>
</feature>
<keyword evidence="13" id="KW-0963">Cytoplasm</keyword>
<evidence type="ECO:0000256" key="10">
    <source>
        <dbReference type="ARBA" id="ARBA00066687"/>
    </source>
</evidence>
<feature type="binding site" evidence="13">
    <location>
        <position position="137"/>
    </location>
    <ligand>
        <name>NADPH</name>
        <dbReference type="ChEBI" id="CHEBI:57783"/>
    </ligand>
</feature>
<feature type="active site" description="Proton acceptor" evidence="13 14">
    <location>
        <position position="188"/>
    </location>
</feature>
<sequence>MAKITIMGTGGFGVALAVMSHRFGHTVTLWGKFPEEINQIRSWGEHKKLLPGVAVHSGIHLTSDLEEGRGADVVILAVPSFAIRETARAAQSILGENTVVASVAKGLESGSQKRLSQVIEEEISDHSIVILSGPSHAEEIARGVPTTIVAASKCRESAEYIQDTLSNKTLRIYVSDDVIGVELGGALKNIIAVCAGICDGLQLGDNAKAALMTRGIAEIARLGTTMGADAETFSGLAGIGDLIVTCTSMHSRNHRTGILIGQGLTPDEAIERVGMTVEGCIATKSAYELAREKHVSMPIVEQLYDVLYRNKDIKQAISDLMGRPKRHENEKIWLQGGNEPA</sequence>
<dbReference type="GO" id="GO:0046168">
    <property type="term" value="P:glycerol-3-phosphate catabolic process"/>
    <property type="evidence" value="ECO:0007669"/>
    <property type="project" value="InterPro"/>
</dbReference>
<feature type="binding site" evidence="13">
    <location>
        <position position="135"/>
    </location>
    <ligand>
        <name>sn-glycerol 3-phosphate</name>
        <dbReference type="ChEBI" id="CHEBI:57597"/>
    </ligand>
</feature>
<feature type="binding site" evidence="15">
    <location>
        <position position="105"/>
    </location>
    <ligand>
        <name>substrate</name>
    </ligand>
</feature>
<evidence type="ECO:0000259" key="18">
    <source>
        <dbReference type="Pfam" id="PF01210"/>
    </source>
</evidence>
<dbReference type="Gene3D" id="1.10.1040.10">
    <property type="entry name" value="N-(1-d-carboxylethyl)-l-norvaline Dehydrogenase, domain 2"/>
    <property type="match status" value="1"/>
</dbReference>
<evidence type="ECO:0000256" key="4">
    <source>
        <dbReference type="ARBA" id="ARBA00023002"/>
    </source>
</evidence>
<evidence type="ECO:0000256" key="13">
    <source>
        <dbReference type="HAMAP-Rule" id="MF_00394"/>
    </source>
</evidence>
<feature type="binding site" evidence="15">
    <location>
        <begin position="252"/>
        <end position="253"/>
    </location>
    <ligand>
        <name>substrate</name>
    </ligand>
</feature>
<evidence type="ECO:0000313" key="20">
    <source>
        <dbReference type="EMBL" id="MBC8560333.1"/>
    </source>
</evidence>
<name>A0A926E603_9FIRM</name>
<comment type="catalytic activity">
    <reaction evidence="13">
        <text>sn-glycerol 3-phosphate + NAD(+) = dihydroxyacetone phosphate + NADH + H(+)</text>
        <dbReference type="Rhea" id="RHEA:11092"/>
        <dbReference type="ChEBI" id="CHEBI:15378"/>
        <dbReference type="ChEBI" id="CHEBI:57540"/>
        <dbReference type="ChEBI" id="CHEBI:57597"/>
        <dbReference type="ChEBI" id="CHEBI:57642"/>
        <dbReference type="ChEBI" id="CHEBI:57945"/>
        <dbReference type="EC" id="1.1.1.94"/>
    </reaction>
</comment>
<dbReference type="GO" id="GO:0005829">
    <property type="term" value="C:cytosol"/>
    <property type="evidence" value="ECO:0007669"/>
    <property type="project" value="TreeGrafter"/>
</dbReference>
<dbReference type="EMBL" id="JACRSV010000003">
    <property type="protein sequence ID" value="MBC8560333.1"/>
    <property type="molecule type" value="Genomic_DNA"/>
</dbReference>
<evidence type="ECO:0000256" key="14">
    <source>
        <dbReference type="PIRSR" id="PIRSR000114-1"/>
    </source>
</evidence>
<dbReference type="Proteomes" id="UP000610760">
    <property type="component" value="Unassembled WGS sequence"/>
</dbReference>
<dbReference type="NCBIfam" id="NF000942">
    <property type="entry name" value="PRK00094.1-4"/>
    <property type="match status" value="1"/>
</dbReference>
<dbReference type="GO" id="GO:0047952">
    <property type="term" value="F:glycerol-3-phosphate dehydrogenase [NAD(P)+] activity"/>
    <property type="evidence" value="ECO:0007669"/>
    <property type="project" value="UniProtKB-UniRule"/>
</dbReference>
<feature type="binding site" evidence="13">
    <location>
        <position position="278"/>
    </location>
    <ligand>
        <name>NADPH</name>
        <dbReference type="ChEBI" id="CHEBI:57783"/>
    </ligand>
</feature>
<organism evidence="20 21">
    <name type="scientific">Fumia xinanensis</name>
    <dbReference type="NCBI Taxonomy" id="2763659"/>
    <lineage>
        <taxon>Bacteria</taxon>
        <taxon>Bacillati</taxon>
        <taxon>Bacillota</taxon>
        <taxon>Clostridia</taxon>
        <taxon>Eubacteriales</taxon>
        <taxon>Oscillospiraceae</taxon>
        <taxon>Fumia</taxon>
    </lineage>
</organism>
<feature type="binding site" evidence="13">
    <location>
        <position position="253"/>
    </location>
    <ligand>
        <name>sn-glycerol 3-phosphate</name>
        <dbReference type="ChEBI" id="CHEBI:57597"/>
    </ligand>
</feature>
<evidence type="ECO:0000256" key="9">
    <source>
        <dbReference type="ARBA" id="ARBA00052716"/>
    </source>
</evidence>
<dbReference type="PROSITE" id="PS00957">
    <property type="entry name" value="NAD_G3PDH"/>
    <property type="match status" value="1"/>
</dbReference>
<evidence type="ECO:0000256" key="17">
    <source>
        <dbReference type="RuleBase" id="RU000437"/>
    </source>
</evidence>
<feature type="binding site" evidence="13">
    <location>
        <position position="105"/>
    </location>
    <ligand>
        <name>NADPH</name>
        <dbReference type="ChEBI" id="CHEBI:57783"/>
    </ligand>
</feature>
<feature type="domain" description="Glycerol-3-phosphate dehydrogenase NAD-dependent C-terminal" evidence="19">
    <location>
        <begin position="177"/>
        <end position="317"/>
    </location>
</feature>